<keyword evidence="1" id="KW-0472">Membrane</keyword>
<keyword evidence="1" id="KW-1133">Transmembrane helix</keyword>
<dbReference type="OrthoDB" id="2989824at2"/>
<evidence type="ECO:0000259" key="2">
    <source>
        <dbReference type="Pfam" id="PF18917"/>
    </source>
</evidence>
<evidence type="ECO:0000256" key="1">
    <source>
        <dbReference type="SAM" id="Phobius"/>
    </source>
</evidence>
<proteinExistence type="predicted"/>
<gene>
    <name evidence="3" type="ORF">DFR56_107158</name>
</gene>
<dbReference type="EMBL" id="QJJQ01000007">
    <property type="protein sequence ID" value="PXW86637.1"/>
    <property type="molecule type" value="Genomic_DNA"/>
</dbReference>
<sequence length="160" mass="18569">MKKQHAFSAYILIGIGVYFLIRQLNLSLFANFYSWPTFLMIIGIAFLIHSYSTKEYQNIFVGVLLLGLGIHFHGLENYPFWFDHWSSYALIVGVAFLIRFFKTKTGLIPASVLIGLALLMIFSVTLPEWFDWIYGIADFFETFWPVALIGIGIYFLRFKK</sequence>
<feature type="transmembrane region" description="Helical" evidence="1">
    <location>
        <begin position="108"/>
        <end position="126"/>
    </location>
</feature>
<dbReference type="AlphaFoldDB" id="A0A2V3VXB9"/>
<reference evidence="3 4" key="1">
    <citation type="submission" date="2018-05" db="EMBL/GenBank/DDBJ databases">
        <title>Genomic Encyclopedia of Type Strains, Phase IV (KMG-IV): sequencing the most valuable type-strain genomes for metagenomic binning, comparative biology and taxonomic classification.</title>
        <authorList>
            <person name="Goeker M."/>
        </authorList>
    </citation>
    <scope>NUCLEOTIDE SEQUENCE [LARGE SCALE GENOMIC DNA]</scope>
    <source>
        <strain evidence="3 4">DSM 28556</strain>
    </source>
</reference>
<name>A0A2V3VXB9_9BACI</name>
<dbReference type="RefSeq" id="WP_110395536.1">
    <property type="nucleotide sequence ID" value="NZ_JADIJL010000006.1"/>
</dbReference>
<evidence type="ECO:0000313" key="4">
    <source>
        <dbReference type="Proteomes" id="UP000247978"/>
    </source>
</evidence>
<evidence type="ECO:0000313" key="3">
    <source>
        <dbReference type="EMBL" id="PXW86637.1"/>
    </source>
</evidence>
<feature type="transmembrane region" description="Helical" evidence="1">
    <location>
        <begin position="7"/>
        <end position="26"/>
    </location>
</feature>
<feature type="transmembrane region" description="Helical" evidence="1">
    <location>
        <begin position="32"/>
        <end position="49"/>
    </location>
</feature>
<organism evidence="3 4">
    <name type="scientific">Pseudogracilibacillus auburnensis</name>
    <dbReference type="NCBI Taxonomy" id="1494959"/>
    <lineage>
        <taxon>Bacteria</taxon>
        <taxon>Bacillati</taxon>
        <taxon>Bacillota</taxon>
        <taxon>Bacilli</taxon>
        <taxon>Bacillales</taxon>
        <taxon>Bacillaceae</taxon>
        <taxon>Pseudogracilibacillus</taxon>
    </lineage>
</organism>
<keyword evidence="4" id="KW-1185">Reference proteome</keyword>
<accession>A0A2V3VXB9</accession>
<feature type="transmembrane region" description="Helical" evidence="1">
    <location>
        <begin position="56"/>
        <end position="73"/>
    </location>
</feature>
<dbReference type="Proteomes" id="UP000247978">
    <property type="component" value="Unassembled WGS sequence"/>
</dbReference>
<feature type="domain" description="LiaI-LiaF-like transmembrane region" evidence="2">
    <location>
        <begin position="7"/>
        <end position="47"/>
    </location>
</feature>
<protein>
    <recommendedName>
        <fullName evidence="2">LiaI-LiaF-like transmembrane region domain-containing protein</fullName>
    </recommendedName>
</protein>
<comment type="caution">
    <text evidence="3">The sequence shown here is derived from an EMBL/GenBank/DDBJ whole genome shotgun (WGS) entry which is preliminary data.</text>
</comment>
<dbReference type="InterPro" id="IPR043726">
    <property type="entry name" value="LiaI-LiaF-like_TM1"/>
</dbReference>
<feature type="transmembrane region" description="Helical" evidence="1">
    <location>
        <begin position="132"/>
        <end position="156"/>
    </location>
</feature>
<keyword evidence="1" id="KW-0812">Transmembrane</keyword>
<dbReference type="Pfam" id="PF18917">
    <property type="entry name" value="LiaI-LiaF-like_TM1"/>
    <property type="match status" value="1"/>
</dbReference>
<feature type="transmembrane region" description="Helical" evidence="1">
    <location>
        <begin position="85"/>
        <end position="101"/>
    </location>
</feature>